<feature type="domain" description="16S/18S rRNA aminocarboxypropyltransferase Tsr3 C-terminal" evidence="7">
    <location>
        <begin position="37"/>
        <end position="158"/>
    </location>
</feature>
<evidence type="ECO:0000256" key="4">
    <source>
        <dbReference type="ARBA" id="ARBA00022552"/>
    </source>
</evidence>
<evidence type="ECO:0000313" key="9">
    <source>
        <dbReference type="EMBL" id="HGQ74445.1"/>
    </source>
</evidence>
<dbReference type="EMBL" id="DTBP01000045">
    <property type="protein sequence ID" value="HGQ74445.1"/>
    <property type="molecule type" value="Genomic_DNA"/>
</dbReference>
<accession>A0A7C4NM96</accession>
<gene>
    <name evidence="8" type="ORF">ENU09_00325</name>
    <name evidence="9" type="ORF">ENU20_05160</name>
</gene>
<dbReference type="InterPro" id="IPR022968">
    <property type="entry name" value="Tsr3-like"/>
</dbReference>
<name>A0A7C4NM96_STAMA</name>
<dbReference type="Pfam" id="PF04034">
    <property type="entry name" value="Ribo_biogen_C"/>
    <property type="match status" value="1"/>
</dbReference>
<protein>
    <recommendedName>
        <fullName evidence="1">16S rRNA aminocarboxypropyltransferase</fullName>
    </recommendedName>
</protein>
<dbReference type="PANTHER" id="PTHR20426:SF0">
    <property type="entry name" value="18S RRNA AMINOCARBOXYPROPYLTRANSFERASE"/>
    <property type="match status" value="1"/>
</dbReference>
<evidence type="ECO:0000256" key="1">
    <source>
        <dbReference type="ARBA" id="ARBA00014114"/>
    </source>
</evidence>
<dbReference type="InterPro" id="IPR007177">
    <property type="entry name" value="Tsr3_C"/>
</dbReference>
<dbReference type="NCBIfam" id="NF002621">
    <property type="entry name" value="PRK02287.1"/>
    <property type="match status" value="1"/>
</dbReference>
<dbReference type="AlphaFoldDB" id="A0A7C4NM96"/>
<evidence type="ECO:0000256" key="3">
    <source>
        <dbReference type="ARBA" id="ARBA00022517"/>
    </source>
</evidence>
<evidence type="ECO:0000256" key="2">
    <source>
        <dbReference type="ARBA" id="ARBA00022490"/>
    </source>
</evidence>
<dbReference type="GO" id="GO:0006364">
    <property type="term" value="P:rRNA processing"/>
    <property type="evidence" value="ECO:0007669"/>
    <property type="project" value="UniProtKB-KW"/>
</dbReference>
<dbReference type="PANTHER" id="PTHR20426">
    <property type="entry name" value="RIBOSOME BIOGENESIS PROTEIN TSR3 HOMOLOG"/>
    <property type="match status" value="1"/>
</dbReference>
<keyword evidence="2" id="KW-0963">Cytoplasm</keyword>
<keyword evidence="5" id="KW-0808">Transferase</keyword>
<evidence type="ECO:0000259" key="7">
    <source>
        <dbReference type="Pfam" id="PF04034"/>
    </source>
</evidence>
<comment type="caution">
    <text evidence="9">The sequence shown here is derived from an EMBL/GenBank/DDBJ whole genome shotgun (WGS) entry which is preliminary data.</text>
</comment>
<evidence type="ECO:0000256" key="6">
    <source>
        <dbReference type="ARBA" id="ARBA00022691"/>
    </source>
</evidence>
<evidence type="ECO:0000256" key="5">
    <source>
        <dbReference type="ARBA" id="ARBA00022679"/>
    </source>
</evidence>
<proteinExistence type="predicted"/>
<organism evidence="9">
    <name type="scientific">Staphylothermus marinus</name>
    <dbReference type="NCBI Taxonomy" id="2280"/>
    <lineage>
        <taxon>Archaea</taxon>
        <taxon>Thermoproteota</taxon>
        <taxon>Thermoprotei</taxon>
        <taxon>Desulfurococcales</taxon>
        <taxon>Desulfurococcaceae</taxon>
        <taxon>Staphylothermus</taxon>
    </lineage>
</organism>
<sequence>MVIYYREDDPCKNTSLKMVRKGYAKLVNHRSIYGKPIVLNPFSNQTLGSWFAENIDKYGVVVVDASWKRIEPKYFERIRGIHLKLPPLIAGNPINYGKPCKLSSIEAVAATLYITGFIETYESLLKLYKWMETFHNLNQELLEKYRRASTNKELEDAIREKWGTTSSETICAWREG</sequence>
<reference evidence="9" key="1">
    <citation type="journal article" date="2020" name="mSystems">
        <title>Genome- and Community-Level Interaction Insights into Carbon Utilization and Element Cycling Functions of Hydrothermarchaeota in Hydrothermal Sediment.</title>
        <authorList>
            <person name="Zhou Z."/>
            <person name="Liu Y."/>
            <person name="Xu W."/>
            <person name="Pan J."/>
            <person name="Luo Z.H."/>
            <person name="Li M."/>
        </authorList>
    </citation>
    <scope>NUCLEOTIDE SEQUENCE [LARGE SCALE GENOMIC DNA]</scope>
    <source>
        <strain evidence="8">SpSt-638</strain>
        <strain evidence="9">SpSt-648</strain>
    </source>
</reference>
<dbReference type="GO" id="GO:0106388">
    <property type="term" value="F:rRNA small subunit aminocarboxypropyltransferase activity"/>
    <property type="evidence" value="ECO:0007669"/>
    <property type="project" value="InterPro"/>
</dbReference>
<keyword evidence="6" id="KW-0949">S-adenosyl-L-methionine</keyword>
<dbReference type="EMBL" id="DTBE01000008">
    <property type="protein sequence ID" value="HGQ59161.1"/>
    <property type="molecule type" value="Genomic_DNA"/>
</dbReference>
<evidence type="ECO:0000313" key="8">
    <source>
        <dbReference type="EMBL" id="HGQ59161.1"/>
    </source>
</evidence>
<keyword evidence="3" id="KW-0690">Ribosome biogenesis</keyword>
<keyword evidence="4" id="KW-0698">rRNA processing</keyword>